<dbReference type="PRINTS" id="PR00081">
    <property type="entry name" value="GDHRDH"/>
</dbReference>
<accession>A0AAV1IFE9</accession>
<evidence type="ECO:0000256" key="4">
    <source>
        <dbReference type="RuleBase" id="RU000363"/>
    </source>
</evidence>
<keyword evidence="6" id="KW-1185">Reference proteome</keyword>
<name>A0AAV1IFE9_9CHLO</name>
<protein>
    <submittedName>
        <fullName evidence="5">Uncharacterized protein</fullName>
    </submittedName>
</protein>
<keyword evidence="3" id="KW-0560">Oxidoreductase</keyword>
<organism evidence="5 6">
    <name type="scientific">Coccomyxa viridis</name>
    <dbReference type="NCBI Taxonomy" id="1274662"/>
    <lineage>
        <taxon>Eukaryota</taxon>
        <taxon>Viridiplantae</taxon>
        <taxon>Chlorophyta</taxon>
        <taxon>core chlorophytes</taxon>
        <taxon>Trebouxiophyceae</taxon>
        <taxon>Trebouxiophyceae incertae sedis</taxon>
        <taxon>Coccomyxaceae</taxon>
        <taxon>Coccomyxa</taxon>
    </lineage>
</organism>
<evidence type="ECO:0000256" key="2">
    <source>
        <dbReference type="ARBA" id="ARBA00022857"/>
    </source>
</evidence>
<dbReference type="PRINTS" id="PR00080">
    <property type="entry name" value="SDRFAMILY"/>
</dbReference>
<evidence type="ECO:0000313" key="6">
    <source>
        <dbReference type="Proteomes" id="UP001314263"/>
    </source>
</evidence>
<comment type="similarity">
    <text evidence="1 4">Belongs to the short-chain dehydrogenases/reductases (SDR) family.</text>
</comment>
<reference evidence="5 6" key="1">
    <citation type="submission" date="2023-10" db="EMBL/GenBank/DDBJ databases">
        <authorList>
            <person name="Maclean D."/>
            <person name="Macfadyen A."/>
        </authorList>
    </citation>
    <scope>NUCLEOTIDE SEQUENCE [LARGE SCALE GENOMIC DNA]</scope>
</reference>
<comment type="caution">
    <text evidence="5">The sequence shown here is derived from an EMBL/GenBank/DDBJ whole genome shotgun (WGS) entry which is preliminary data.</text>
</comment>
<dbReference type="GO" id="GO:0016491">
    <property type="term" value="F:oxidoreductase activity"/>
    <property type="evidence" value="ECO:0007669"/>
    <property type="project" value="UniProtKB-KW"/>
</dbReference>
<dbReference type="EMBL" id="CAUYUE010000012">
    <property type="protein sequence ID" value="CAK0785531.1"/>
    <property type="molecule type" value="Genomic_DNA"/>
</dbReference>
<dbReference type="PANTHER" id="PTHR43963">
    <property type="entry name" value="CARBONYL REDUCTASE 1-RELATED"/>
    <property type="match status" value="1"/>
</dbReference>
<dbReference type="InterPro" id="IPR002347">
    <property type="entry name" value="SDR_fam"/>
</dbReference>
<proteinExistence type="inferred from homology"/>
<dbReference type="Pfam" id="PF00106">
    <property type="entry name" value="adh_short"/>
    <property type="match status" value="2"/>
</dbReference>
<dbReference type="SUPFAM" id="SSF51735">
    <property type="entry name" value="NAD(P)-binding Rossmann-fold domains"/>
    <property type="match status" value="1"/>
</dbReference>
<dbReference type="AlphaFoldDB" id="A0AAV1IFE9"/>
<dbReference type="Gene3D" id="3.40.50.720">
    <property type="entry name" value="NAD(P)-binding Rossmann-like Domain"/>
    <property type="match status" value="1"/>
</dbReference>
<evidence type="ECO:0000256" key="1">
    <source>
        <dbReference type="ARBA" id="ARBA00006484"/>
    </source>
</evidence>
<dbReference type="Proteomes" id="UP001314263">
    <property type="component" value="Unassembled WGS sequence"/>
</dbReference>
<dbReference type="InterPro" id="IPR036291">
    <property type="entry name" value="NAD(P)-bd_dom_sf"/>
</dbReference>
<dbReference type="PANTHER" id="PTHR43963:SF6">
    <property type="entry name" value="CHAIN DEHYDROGENASE FAMILY PROTEIN, PUTATIVE (AFU_ORTHOLOGUE AFUA_3G15350)-RELATED"/>
    <property type="match status" value="1"/>
</dbReference>
<sequence>MSSLRKCSHAATYFPRSLLTHCADSRLLSTQRTTRTITLLCRDVKKTKPLRRAICAAFLGLNLPRGLARAFSSMPPPVEKWWTNETVAVVTGANKGIGYEIARQLAAEGLKTIVTARNAELGQEAADKIARSTGSSNVQFQRLDISDPASVKEFGKWAKAELSTVSVLVNNAGIAFKGNTFGPEEAATTLATNFTGTRAVCESVLPLMPEQSRIINVCSLAGKLRIIKSNALKERFEGASSPDKVAELGQEYVNGVKSGAFSEQGWPGSMYGVSKLCEATYTRVLAEQCRSKGISVYACCPGYVATDMSSWRGHKTTEQGAQTPVWLSLHAPLDGTGKFYSDCKEEPF</sequence>
<keyword evidence="2" id="KW-0521">NADP</keyword>
<evidence type="ECO:0000256" key="3">
    <source>
        <dbReference type="ARBA" id="ARBA00023002"/>
    </source>
</evidence>
<gene>
    <name evidence="5" type="ORF">CVIRNUC_008741</name>
</gene>
<evidence type="ECO:0000313" key="5">
    <source>
        <dbReference type="EMBL" id="CAK0785531.1"/>
    </source>
</evidence>